<evidence type="ECO:0000313" key="3">
    <source>
        <dbReference type="EMBL" id="MBP5858701.1"/>
    </source>
</evidence>
<keyword evidence="1" id="KW-0812">Transmembrane</keyword>
<dbReference type="GO" id="GO:0003700">
    <property type="term" value="F:DNA-binding transcription factor activity"/>
    <property type="evidence" value="ECO:0007669"/>
    <property type="project" value="TreeGrafter"/>
</dbReference>
<dbReference type="InterPro" id="IPR050397">
    <property type="entry name" value="Env_Response_Regulators"/>
</dbReference>
<keyword evidence="1" id="KW-1133">Transmembrane helix</keyword>
<feature type="transmembrane region" description="Helical" evidence="1">
    <location>
        <begin position="39"/>
        <end position="59"/>
    </location>
</feature>
<feature type="domain" description="Cyclic nucleotide-binding" evidence="2">
    <location>
        <begin position="106"/>
        <end position="186"/>
    </location>
</feature>
<dbReference type="EMBL" id="JAGMWN010000010">
    <property type="protein sequence ID" value="MBP5858701.1"/>
    <property type="molecule type" value="Genomic_DNA"/>
</dbReference>
<dbReference type="SMART" id="SM00100">
    <property type="entry name" value="cNMP"/>
    <property type="match status" value="1"/>
</dbReference>
<protein>
    <submittedName>
        <fullName evidence="3">Cyclic nucleotide-binding domain-containing protein</fullName>
    </submittedName>
</protein>
<keyword evidence="4" id="KW-1185">Reference proteome</keyword>
<proteinExistence type="predicted"/>
<gene>
    <name evidence="3" type="ORF">KAJ83_16900</name>
</gene>
<name>A0A8J7V3V5_9PROT</name>
<evidence type="ECO:0000313" key="4">
    <source>
        <dbReference type="Proteomes" id="UP000672602"/>
    </source>
</evidence>
<feature type="transmembrane region" description="Helical" evidence="1">
    <location>
        <begin position="15"/>
        <end position="32"/>
    </location>
</feature>
<dbReference type="Pfam" id="PF00027">
    <property type="entry name" value="cNMP_binding"/>
    <property type="match status" value="1"/>
</dbReference>
<dbReference type="GO" id="GO:0005829">
    <property type="term" value="C:cytosol"/>
    <property type="evidence" value="ECO:0007669"/>
    <property type="project" value="TreeGrafter"/>
</dbReference>
<reference evidence="3" key="1">
    <citation type="submission" date="2021-04" db="EMBL/GenBank/DDBJ databases">
        <authorList>
            <person name="Zhang D.-C."/>
        </authorList>
    </citation>
    <scope>NUCLEOTIDE SEQUENCE</scope>
    <source>
        <strain evidence="3">CGMCC 1.15697</strain>
    </source>
</reference>
<dbReference type="Gene3D" id="2.60.120.10">
    <property type="entry name" value="Jelly Rolls"/>
    <property type="match status" value="1"/>
</dbReference>
<dbReference type="PANTHER" id="PTHR24567:SF68">
    <property type="entry name" value="DNA-BINDING TRANSCRIPTIONAL DUAL REGULATOR CRP"/>
    <property type="match status" value="1"/>
</dbReference>
<accession>A0A8J7V3V5</accession>
<dbReference type="CDD" id="cd00038">
    <property type="entry name" value="CAP_ED"/>
    <property type="match status" value="1"/>
</dbReference>
<dbReference type="InterPro" id="IPR000595">
    <property type="entry name" value="cNMP-bd_dom"/>
</dbReference>
<dbReference type="SUPFAM" id="SSF51206">
    <property type="entry name" value="cAMP-binding domain-like"/>
    <property type="match status" value="1"/>
</dbReference>
<sequence length="229" mass="25400">MLEGLFEPMFETDHPMWVDLIGYVAGAITLLSMHRKTMIPLRAGAILGNASFLTFGLVAGIGPTALLHAILLPLNALRLWQMLRLVRTIRREHEGESFGMEALLPYMRVERRAAGDVLFRRGDGADSMYMIESGTVRLVEIDFALSDGALIGEIAFFTPERARTVTAVCATDCTLHCLGNQAMLQLYYQNPKFGLYLMRVIVERLLRNWEAAEARAAPVSDRGSLGGAR</sequence>
<dbReference type="AlphaFoldDB" id="A0A8J7V3V5"/>
<evidence type="ECO:0000256" key="1">
    <source>
        <dbReference type="SAM" id="Phobius"/>
    </source>
</evidence>
<organism evidence="3 4">
    <name type="scientific">Marivibrio halodurans</name>
    <dbReference type="NCBI Taxonomy" id="2039722"/>
    <lineage>
        <taxon>Bacteria</taxon>
        <taxon>Pseudomonadati</taxon>
        <taxon>Pseudomonadota</taxon>
        <taxon>Alphaproteobacteria</taxon>
        <taxon>Rhodospirillales</taxon>
        <taxon>Rhodospirillaceae</taxon>
        <taxon>Marivibrio</taxon>
    </lineage>
</organism>
<evidence type="ECO:0000259" key="2">
    <source>
        <dbReference type="PROSITE" id="PS50042"/>
    </source>
</evidence>
<dbReference type="PANTHER" id="PTHR24567">
    <property type="entry name" value="CRP FAMILY TRANSCRIPTIONAL REGULATORY PROTEIN"/>
    <property type="match status" value="1"/>
</dbReference>
<dbReference type="InterPro" id="IPR018490">
    <property type="entry name" value="cNMP-bd_dom_sf"/>
</dbReference>
<keyword evidence="1" id="KW-0472">Membrane</keyword>
<dbReference type="InterPro" id="IPR014710">
    <property type="entry name" value="RmlC-like_jellyroll"/>
</dbReference>
<dbReference type="RefSeq" id="WP_210683291.1">
    <property type="nucleotide sequence ID" value="NZ_JAGMWN010000010.1"/>
</dbReference>
<dbReference type="Proteomes" id="UP000672602">
    <property type="component" value="Unassembled WGS sequence"/>
</dbReference>
<comment type="caution">
    <text evidence="3">The sequence shown here is derived from an EMBL/GenBank/DDBJ whole genome shotgun (WGS) entry which is preliminary data.</text>
</comment>
<dbReference type="PROSITE" id="PS50042">
    <property type="entry name" value="CNMP_BINDING_3"/>
    <property type="match status" value="1"/>
</dbReference>